<keyword evidence="2" id="KW-1185">Reference proteome</keyword>
<dbReference type="Proteomes" id="UP000831701">
    <property type="component" value="Chromosome 8"/>
</dbReference>
<accession>A0ACB8WKU4</accession>
<organism evidence="1 2">
    <name type="scientific">Scortum barcoo</name>
    <name type="common">barcoo grunter</name>
    <dbReference type="NCBI Taxonomy" id="214431"/>
    <lineage>
        <taxon>Eukaryota</taxon>
        <taxon>Metazoa</taxon>
        <taxon>Chordata</taxon>
        <taxon>Craniata</taxon>
        <taxon>Vertebrata</taxon>
        <taxon>Euteleostomi</taxon>
        <taxon>Actinopterygii</taxon>
        <taxon>Neopterygii</taxon>
        <taxon>Teleostei</taxon>
        <taxon>Neoteleostei</taxon>
        <taxon>Acanthomorphata</taxon>
        <taxon>Eupercaria</taxon>
        <taxon>Centrarchiformes</taxon>
        <taxon>Terapontoidei</taxon>
        <taxon>Terapontidae</taxon>
        <taxon>Scortum</taxon>
    </lineage>
</organism>
<evidence type="ECO:0000313" key="2">
    <source>
        <dbReference type="Proteomes" id="UP000831701"/>
    </source>
</evidence>
<comment type="caution">
    <text evidence="1">The sequence shown here is derived from an EMBL/GenBank/DDBJ whole genome shotgun (WGS) entry which is preliminary data.</text>
</comment>
<proteinExistence type="predicted"/>
<protein>
    <submittedName>
        <fullName evidence="1">Uncharacterized protein</fullName>
    </submittedName>
</protein>
<evidence type="ECO:0000313" key="1">
    <source>
        <dbReference type="EMBL" id="KAI3368441.1"/>
    </source>
</evidence>
<dbReference type="EMBL" id="CM041538">
    <property type="protein sequence ID" value="KAI3368441.1"/>
    <property type="molecule type" value="Genomic_DNA"/>
</dbReference>
<feature type="non-terminal residue" evidence="1">
    <location>
        <position position="535"/>
    </location>
</feature>
<sequence length="535" mass="59280">MTQLWWDGSLTTTSPTTGRRWNTWRVGAGQNNLCINVKKTKEMIVDFRRGRHLPSPLYIGGTAVEVVSSFRYLGVHISDDLTWSKNTSCLIRKAHQRLYFLRRLRRAWAGELSPDLLLQMCGGERPVLLHHRVARQLLGGREEGSAEGGEGCTEDCGTQSTHHHGHLHLQMQETGLLHHEGPPTLHTAHELFVPLPSGRRLRSIKSRTTRLRNSFFPEAVRLLNSGGPLTTTIISKLPPTFDPLQFAYRPNRSTEDAICSALHLSLTHLEEKNTHVRMLFLDFSSAFSTIIPQHLVGKLETPGLQHSPVQLAGCVLSPLLFTLTLTHDCVPRSATNHIVKFADDTTVVGLIRDDNDLAYREEVEQLIQPSHAPLLINNTAVEVVSSTEFLGVHITDDLICSSWRWAMGGLSPALSARLSPSTCGQSSADMSSDCESYYSRDNVLVAGFTCPKADSDAAALFCCGFSDLKYCCDDPNSFFPYEYGYMWWLSLGALVGLSVAAVVLLAFIVTLCVLCYLFITTKPRGLDNGLPLRAP</sequence>
<name>A0ACB8WKU4_9TELE</name>
<reference evidence="1" key="1">
    <citation type="submission" date="2022-04" db="EMBL/GenBank/DDBJ databases">
        <title>Jade perch genome.</title>
        <authorList>
            <person name="Chao B."/>
        </authorList>
    </citation>
    <scope>NUCLEOTIDE SEQUENCE</scope>
    <source>
        <strain evidence="1">CB-2022</strain>
    </source>
</reference>
<gene>
    <name evidence="1" type="ORF">L3Q82_025453</name>
</gene>